<dbReference type="AlphaFoldDB" id="A0A1T5FVJ1"/>
<organism evidence="2 3">
    <name type="scientific">Dyadobacter psychrophilus</name>
    <dbReference type="NCBI Taxonomy" id="651661"/>
    <lineage>
        <taxon>Bacteria</taxon>
        <taxon>Pseudomonadati</taxon>
        <taxon>Bacteroidota</taxon>
        <taxon>Cytophagia</taxon>
        <taxon>Cytophagales</taxon>
        <taxon>Spirosomataceae</taxon>
        <taxon>Dyadobacter</taxon>
    </lineage>
</organism>
<evidence type="ECO:0000313" key="2">
    <source>
        <dbReference type="EMBL" id="SKC00171.1"/>
    </source>
</evidence>
<evidence type="ECO:0000313" key="3">
    <source>
        <dbReference type="Proteomes" id="UP000190897"/>
    </source>
</evidence>
<dbReference type="GO" id="GO:0003824">
    <property type="term" value="F:catalytic activity"/>
    <property type="evidence" value="ECO:0007669"/>
    <property type="project" value="InterPro"/>
</dbReference>
<accession>A0A1T5FVJ1</accession>
<dbReference type="GO" id="GO:0030170">
    <property type="term" value="F:pyridoxal phosphate binding"/>
    <property type="evidence" value="ECO:0007669"/>
    <property type="project" value="InterPro"/>
</dbReference>
<dbReference type="SUPFAM" id="SSF50800">
    <property type="entry name" value="PK beta-barrel domain-like"/>
    <property type="match status" value="1"/>
</dbReference>
<dbReference type="InterPro" id="IPR005303">
    <property type="entry name" value="MOCOS_middle"/>
</dbReference>
<dbReference type="Pfam" id="PF03476">
    <property type="entry name" value="MOSC_N"/>
    <property type="match status" value="1"/>
</dbReference>
<dbReference type="InterPro" id="IPR005302">
    <property type="entry name" value="MoCF_Sase_C"/>
</dbReference>
<reference evidence="3" key="1">
    <citation type="submission" date="2017-02" db="EMBL/GenBank/DDBJ databases">
        <authorList>
            <person name="Varghese N."/>
            <person name="Submissions S."/>
        </authorList>
    </citation>
    <scope>NUCLEOTIDE SEQUENCE [LARGE SCALE GENOMIC DNA]</scope>
    <source>
        <strain evidence="3">DSM 22270</strain>
    </source>
</reference>
<dbReference type="PROSITE" id="PS51340">
    <property type="entry name" value="MOSC"/>
    <property type="match status" value="1"/>
</dbReference>
<dbReference type="PANTHER" id="PTHR14237">
    <property type="entry name" value="MOLYBDOPTERIN COFACTOR SULFURASE MOSC"/>
    <property type="match status" value="1"/>
</dbReference>
<feature type="domain" description="MOSC" evidence="1">
    <location>
        <begin position="109"/>
        <end position="264"/>
    </location>
</feature>
<proteinExistence type="predicted"/>
<dbReference type="InterPro" id="IPR011037">
    <property type="entry name" value="Pyrv_Knase-like_insert_dom_sf"/>
</dbReference>
<dbReference type="EMBL" id="FUZA01000004">
    <property type="protein sequence ID" value="SKC00171.1"/>
    <property type="molecule type" value="Genomic_DNA"/>
</dbReference>
<dbReference type="PANTHER" id="PTHR14237:SF19">
    <property type="entry name" value="MITOCHONDRIAL AMIDOXIME REDUCING COMPONENT 1"/>
    <property type="match status" value="1"/>
</dbReference>
<keyword evidence="3" id="KW-1185">Reference proteome</keyword>
<evidence type="ECO:0000259" key="1">
    <source>
        <dbReference type="PROSITE" id="PS51340"/>
    </source>
</evidence>
<dbReference type="GO" id="GO:0030151">
    <property type="term" value="F:molybdenum ion binding"/>
    <property type="evidence" value="ECO:0007669"/>
    <property type="project" value="InterPro"/>
</dbReference>
<sequence length="265" mass="30449">MRLSEIWIYPVKSLGGIRLKEAKTEERGLQYDRRWLIIDEENTFITQRVFQQMALIDVALEQNGLKIYERNNPENSIKVPYEPVSAQKLSVKIWDDLAEAVTVMNEADAWLSAQLEKNVRLVMMPESTERKADPKYAKNGEIVSFADGYPFLVISQASLDELNSRLEEPISMVRFRPNFVISDTMPFEEDEWKRIRIGELDFEIVKPCARCVLTTVDPTTGQKAPEPLKTLASYRRVNNKVLFGQNMVASNFGVVREGDELEVIE</sequence>
<protein>
    <recommendedName>
        <fullName evidence="1">MOSC domain-containing protein</fullName>
    </recommendedName>
</protein>
<name>A0A1T5FVJ1_9BACT</name>
<dbReference type="RefSeq" id="WP_082215991.1">
    <property type="nucleotide sequence ID" value="NZ_FUZA01000004.1"/>
</dbReference>
<gene>
    <name evidence="2" type="ORF">SAMN05660293_03487</name>
</gene>
<dbReference type="STRING" id="651661.SAMN05660293_03487"/>
<dbReference type="Pfam" id="PF03473">
    <property type="entry name" value="MOSC"/>
    <property type="match status" value="1"/>
</dbReference>
<dbReference type="SUPFAM" id="SSF141673">
    <property type="entry name" value="MOSC N-terminal domain-like"/>
    <property type="match status" value="1"/>
</dbReference>
<dbReference type="OrthoDB" id="581532at2"/>
<dbReference type="Proteomes" id="UP000190897">
    <property type="component" value="Unassembled WGS sequence"/>
</dbReference>